<dbReference type="EMBL" id="BKCJ011423943">
    <property type="protein sequence ID" value="GFD32410.1"/>
    <property type="molecule type" value="Genomic_DNA"/>
</dbReference>
<accession>A0A699VCT1</accession>
<name>A0A699VCT1_TANCI</name>
<evidence type="ECO:0000313" key="1">
    <source>
        <dbReference type="EMBL" id="GFD32410.1"/>
    </source>
</evidence>
<gene>
    <name evidence="1" type="ORF">Tci_904379</name>
</gene>
<feature type="non-terminal residue" evidence="1">
    <location>
        <position position="1"/>
    </location>
</feature>
<reference evidence="1" key="1">
    <citation type="journal article" date="2019" name="Sci. Rep.">
        <title>Draft genome of Tanacetum cinerariifolium, the natural source of mosquito coil.</title>
        <authorList>
            <person name="Yamashiro T."/>
            <person name="Shiraishi A."/>
            <person name="Satake H."/>
            <person name="Nakayama K."/>
        </authorList>
    </citation>
    <scope>NUCLEOTIDE SEQUENCE</scope>
</reference>
<proteinExistence type="predicted"/>
<protein>
    <submittedName>
        <fullName evidence="1">Uncharacterized protein</fullName>
    </submittedName>
</protein>
<organism evidence="1">
    <name type="scientific">Tanacetum cinerariifolium</name>
    <name type="common">Dalmatian daisy</name>
    <name type="synonym">Chrysanthemum cinerariifolium</name>
    <dbReference type="NCBI Taxonomy" id="118510"/>
    <lineage>
        <taxon>Eukaryota</taxon>
        <taxon>Viridiplantae</taxon>
        <taxon>Streptophyta</taxon>
        <taxon>Embryophyta</taxon>
        <taxon>Tracheophyta</taxon>
        <taxon>Spermatophyta</taxon>
        <taxon>Magnoliopsida</taxon>
        <taxon>eudicotyledons</taxon>
        <taxon>Gunneridae</taxon>
        <taxon>Pentapetalae</taxon>
        <taxon>asterids</taxon>
        <taxon>campanulids</taxon>
        <taxon>Asterales</taxon>
        <taxon>Asteraceae</taxon>
        <taxon>Asteroideae</taxon>
        <taxon>Anthemideae</taxon>
        <taxon>Anthemidinae</taxon>
        <taxon>Tanacetum</taxon>
    </lineage>
</organism>
<comment type="caution">
    <text evidence="1">The sequence shown here is derived from an EMBL/GenBank/DDBJ whole genome shotgun (WGS) entry which is preliminary data.</text>
</comment>
<dbReference type="AlphaFoldDB" id="A0A699VCT1"/>
<sequence>GLSALTYCRTLDVITLKELTGPNGRFIVEDPTPGVPRVATPRGLRPTITDLYEKIGCMETHQGTLERMTRRQLYQLDRYAEVFEYMAK</sequence>